<dbReference type="EMBL" id="JAEPRB010000297">
    <property type="protein sequence ID" value="KAG2217455.1"/>
    <property type="molecule type" value="Genomic_DNA"/>
</dbReference>
<evidence type="ECO:0000313" key="2">
    <source>
        <dbReference type="Proteomes" id="UP000646827"/>
    </source>
</evidence>
<evidence type="ECO:0000313" key="1">
    <source>
        <dbReference type="EMBL" id="KAG2217455.1"/>
    </source>
</evidence>
<dbReference type="AlphaFoldDB" id="A0A8H7RVJ0"/>
<gene>
    <name evidence="1" type="ORF">INT45_009654</name>
</gene>
<reference evidence="1 2" key="1">
    <citation type="submission" date="2020-12" db="EMBL/GenBank/DDBJ databases">
        <title>Metabolic potential, ecology and presence of endohyphal bacteria is reflected in genomic diversity of Mucoromycotina.</title>
        <authorList>
            <person name="Muszewska A."/>
            <person name="Okrasinska A."/>
            <person name="Steczkiewicz K."/>
            <person name="Drgas O."/>
            <person name="Orlowska M."/>
            <person name="Perlinska-Lenart U."/>
            <person name="Aleksandrzak-Piekarczyk T."/>
            <person name="Szatraj K."/>
            <person name="Zielenkiewicz U."/>
            <person name="Pilsyk S."/>
            <person name="Malc E."/>
            <person name="Mieczkowski P."/>
            <person name="Kruszewska J.S."/>
            <person name="Biernat P."/>
            <person name="Pawlowska J."/>
        </authorList>
    </citation>
    <scope>NUCLEOTIDE SEQUENCE [LARGE SCALE GENOMIC DNA]</scope>
    <source>
        <strain evidence="1 2">CBS 142.35</strain>
    </source>
</reference>
<organism evidence="1 2">
    <name type="scientific">Circinella minor</name>
    <dbReference type="NCBI Taxonomy" id="1195481"/>
    <lineage>
        <taxon>Eukaryota</taxon>
        <taxon>Fungi</taxon>
        <taxon>Fungi incertae sedis</taxon>
        <taxon>Mucoromycota</taxon>
        <taxon>Mucoromycotina</taxon>
        <taxon>Mucoromycetes</taxon>
        <taxon>Mucorales</taxon>
        <taxon>Lichtheimiaceae</taxon>
        <taxon>Circinella</taxon>
    </lineage>
</organism>
<sequence>MFANPITDHYRWCNGTLDKVEEYVLEFLGEKSYALKIGTSAICVQKPFRPISSIDKNLRNIGTIKSLRHNYLMRNDQLTLT</sequence>
<keyword evidence="2" id="KW-1185">Reference proteome</keyword>
<proteinExistence type="predicted"/>
<dbReference type="Proteomes" id="UP000646827">
    <property type="component" value="Unassembled WGS sequence"/>
</dbReference>
<accession>A0A8H7RVJ0</accession>
<protein>
    <submittedName>
        <fullName evidence="1">Uncharacterized protein</fullName>
    </submittedName>
</protein>
<comment type="caution">
    <text evidence="1">The sequence shown here is derived from an EMBL/GenBank/DDBJ whole genome shotgun (WGS) entry which is preliminary data.</text>
</comment>
<name>A0A8H7RVJ0_9FUNG</name>